<dbReference type="EnsemblPlants" id="EMT08850">
    <property type="protein sequence ID" value="EMT08850"/>
    <property type="gene ID" value="F775_11605"/>
</dbReference>
<dbReference type="InterPro" id="IPR045073">
    <property type="entry name" value="Omega/Tau-like"/>
</dbReference>
<proteinExistence type="inferred from homology"/>
<comment type="catalytic activity">
    <reaction evidence="1">
        <text>RX + glutathione = an S-substituted glutathione + a halide anion + H(+)</text>
        <dbReference type="Rhea" id="RHEA:16437"/>
        <dbReference type="ChEBI" id="CHEBI:15378"/>
        <dbReference type="ChEBI" id="CHEBI:16042"/>
        <dbReference type="ChEBI" id="CHEBI:17792"/>
        <dbReference type="ChEBI" id="CHEBI:57925"/>
        <dbReference type="ChEBI" id="CHEBI:90779"/>
        <dbReference type="EC" id="2.5.1.18"/>
    </reaction>
</comment>
<evidence type="ECO:0000256" key="1">
    <source>
        <dbReference type="RuleBase" id="RU369102"/>
    </source>
</evidence>
<dbReference type="Gene3D" id="1.20.1050.10">
    <property type="match status" value="1"/>
</dbReference>
<feature type="compositionally biased region" description="Low complexity" evidence="2">
    <location>
        <begin position="75"/>
        <end position="88"/>
    </location>
</feature>
<dbReference type="GO" id="GO:0006749">
    <property type="term" value="P:glutathione metabolic process"/>
    <property type="evidence" value="ECO:0007669"/>
    <property type="project" value="TreeGrafter"/>
</dbReference>
<dbReference type="GO" id="GO:0004364">
    <property type="term" value="F:glutathione transferase activity"/>
    <property type="evidence" value="ECO:0007669"/>
    <property type="project" value="UniProtKB-UniRule"/>
</dbReference>
<dbReference type="SUPFAM" id="SSF52833">
    <property type="entry name" value="Thioredoxin-like"/>
    <property type="match status" value="1"/>
</dbReference>
<keyword evidence="3" id="KW-0812">Transmembrane</keyword>
<dbReference type="Gene3D" id="3.40.30.10">
    <property type="entry name" value="Glutaredoxin"/>
    <property type="match status" value="1"/>
</dbReference>
<dbReference type="GO" id="GO:0005829">
    <property type="term" value="C:cytosol"/>
    <property type="evidence" value="ECO:0007669"/>
    <property type="project" value="UniProtKB-SubCell"/>
</dbReference>
<keyword evidence="1" id="KW-0808">Transferase</keyword>
<evidence type="ECO:0000256" key="3">
    <source>
        <dbReference type="SAM" id="Phobius"/>
    </source>
</evidence>
<feature type="region of interest" description="Disordered" evidence="2">
    <location>
        <begin position="40"/>
        <end position="102"/>
    </location>
</feature>
<keyword evidence="1" id="KW-0963">Cytoplasm</keyword>
<dbReference type="EC" id="2.5.1.18" evidence="1"/>
<keyword evidence="3" id="KW-0472">Membrane</keyword>
<accession>M8B5I9</accession>
<comment type="subcellular location">
    <subcellularLocation>
        <location evidence="1">Cytoplasm</location>
        <location evidence="1">Cytosol</location>
    </subcellularLocation>
</comment>
<feature type="transmembrane region" description="Helical" evidence="3">
    <location>
        <begin position="12"/>
        <end position="30"/>
    </location>
</feature>
<keyword evidence="3" id="KW-1133">Transmembrane helix</keyword>
<name>M8B5I9_AEGTA</name>
<evidence type="ECO:0000256" key="2">
    <source>
        <dbReference type="SAM" id="MobiDB-lite"/>
    </source>
</evidence>
<dbReference type="AlphaFoldDB" id="M8B5I9"/>
<reference evidence="4" key="1">
    <citation type="submission" date="2015-06" db="UniProtKB">
        <authorList>
            <consortium name="EnsemblPlants"/>
        </authorList>
    </citation>
    <scope>IDENTIFICATION</scope>
</reference>
<dbReference type="PANTHER" id="PTHR11260">
    <property type="entry name" value="GLUTATHIONE S-TRANSFERASE, GST, SUPERFAMILY, GST DOMAIN CONTAINING"/>
    <property type="match status" value="1"/>
</dbReference>
<protein>
    <recommendedName>
        <fullName evidence="1">Glutathione S-transferase</fullName>
        <ecNumber evidence="1">2.5.1.18</ecNumber>
    </recommendedName>
</protein>
<dbReference type="InterPro" id="IPR036249">
    <property type="entry name" value="Thioredoxin-like_sf"/>
</dbReference>
<comment type="function">
    <text evidence="1">Is involved in the conjugation of reduced glutathione to a wide number of exogenous and endogenous hydrophobic electrophiles.</text>
</comment>
<dbReference type="PANTHER" id="PTHR11260:SF476">
    <property type="entry name" value="OS10G0530500 PROTEIN"/>
    <property type="match status" value="1"/>
</dbReference>
<comment type="similarity">
    <text evidence="1">Belongs to the GST superfamily.</text>
</comment>
<sequence>MGAQWILPRAGGRAPFSVVFFCLVRVCVLLRKTRRRRLPEDGIKVSPPSPRSGSDSSIVGRDGRERRRAQATGDQGEPARPAGAARAPPQGPELRLRVEQDPRKKNKIDDLLRHGKLPELLIHGAKPVPGSLNIMQYVDEAFPNSAGPSLIPAGSHDRAIARYWAEFIDDTVFY</sequence>
<organism evidence="4">
    <name type="scientific">Aegilops tauschii</name>
    <name type="common">Tausch's goatgrass</name>
    <name type="synonym">Aegilops squarrosa</name>
    <dbReference type="NCBI Taxonomy" id="37682"/>
    <lineage>
        <taxon>Eukaryota</taxon>
        <taxon>Viridiplantae</taxon>
        <taxon>Streptophyta</taxon>
        <taxon>Embryophyta</taxon>
        <taxon>Tracheophyta</taxon>
        <taxon>Spermatophyta</taxon>
        <taxon>Magnoliopsida</taxon>
        <taxon>Liliopsida</taxon>
        <taxon>Poales</taxon>
        <taxon>Poaceae</taxon>
        <taxon>BOP clade</taxon>
        <taxon>Pooideae</taxon>
        <taxon>Triticodae</taxon>
        <taxon>Triticeae</taxon>
        <taxon>Triticinae</taxon>
        <taxon>Aegilops</taxon>
    </lineage>
</organism>
<evidence type="ECO:0000313" key="4">
    <source>
        <dbReference type="EnsemblPlants" id="EMT08850"/>
    </source>
</evidence>